<protein>
    <submittedName>
        <fullName evidence="2">DUF4198 domain-containing protein</fullName>
    </submittedName>
</protein>
<dbReference type="Pfam" id="PF10670">
    <property type="entry name" value="DUF4198"/>
    <property type="match status" value="1"/>
</dbReference>
<organism evidence="2 3">
    <name type="scientific">Ohtaekwangia kribbensis</name>
    <dbReference type="NCBI Taxonomy" id="688913"/>
    <lineage>
        <taxon>Bacteria</taxon>
        <taxon>Pseudomonadati</taxon>
        <taxon>Bacteroidota</taxon>
        <taxon>Cytophagia</taxon>
        <taxon>Cytophagales</taxon>
        <taxon>Fulvivirgaceae</taxon>
        <taxon>Ohtaekwangia</taxon>
    </lineage>
</organism>
<proteinExistence type="predicted"/>
<reference evidence="3" key="1">
    <citation type="journal article" date="2019" name="Int. J. Syst. Evol. Microbiol.">
        <title>The Global Catalogue of Microorganisms (GCM) 10K type strain sequencing project: providing services to taxonomists for standard genome sequencing and annotation.</title>
        <authorList>
            <consortium name="The Broad Institute Genomics Platform"/>
            <consortium name="The Broad Institute Genome Sequencing Center for Infectious Disease"/>
            <person name="Wu L."/>
            <person name="Ma J."/>
        </authorList>
    </citation>
    <scope>NUCLEOTIDE SEQUENCE [LARGE SCALE GENOMIC DNA]</scope>
    <source>
        <strain evidence="3">CCUG 58938</strain>
    </source>
</reference>
<dbReference type="EMBL" id="JBHTKA010000007">
    <property type="protein sequence ID" value="MFD1001598.1"/>
    <property type="molecule type" value="Genomic_DNA"/>
</dbReference>
<keyword evidence="3" id="KW-1185">Reference proteome</keyword>
<dbReference type="InterPro" id="IPR019613">
    <property type="entry name" value="DUF4198"/>
</dbReference>
<name>A0ABW3K6H7_9BACT</name>
<keyword evidence="1" id="KW-0732">Signal</keyword>
<sequence>MKLYRYLILATLLMLAFNSTSFAHALWIEAEPQGALGKSHAVKIFYGEYAENEFEKTNKWYSDVNTFLLWLVAPDGKKVQLSYSEAGDHYMATFIPNQEGVYILTTSHNAKEVDGGYIYQFNASAAVTVGKSKEVAQSVPGNELYLEPVKNSKGKSGIVKAYYKGQPAADITITVFGPAGWSKNFKTDKNGVLEIEPLWKGTYALEGFYTSRETGSHFNVAYEHIWRCATLRLDL</sequence>
<gene>
    <name evidence="2" type="ORF">ACFQ21_19870</name>
</gene>
<evidence type="ECO:0000313" key="3">
    <source>
        <dbReference type="Proteomes" id="UP001597112"/>
    </source>
</evidence>
<comment type="caution">
    <text evidence="2">The sequence shown here is derived from an EMBL/GenBank/DDBJ whole genome shotgun (WGS) entry which is preliminary data.</text>
</comment>
<evidence type="ECO:0000256" key="1">
    <source>
        <dbReference type="SAM" id="SignalP"/>
    </source>
</evidence>
<feature type="chain" id="PRO_5046165104" evidence="1">
    <location>
        <begin position="26"/>
        <end position="235"/>
    </location>
</feature>
<dbReference type="RefSeq" id="WP_377581641.1">
    <property type="nucleotide sequence ID" value="NZ_JBHTKA010000007.1"/>
</dbReference>
<accession>A0ABW3K6H7</accession>
<evidence type="ECO:0000313" key="2">
    <source>
        <dbReference type="EMBL" id="MFD1001598.1"/>
    </source>
</evidence>
<feature type="signal peptide" evidence="1">
    <location>
        <begin position="1"/>
        <end position="25"/>
    </location>
</feature>
<dbReference type="Proteomes" id="UP001597112">
    <property type="component" value="Unassembled WGS sequence"/>
</dbReference>
<dbReference type="SUPFAM" id="SSF49478">
    <property type="entry name" value="Cna protein B-type domain"/>
    <property type="match status" value="1"/>
</dbReference>